<dbReference type="KEGG" id="olu:OSTLU_14380"/>
<proteinExistence type="predicted"/>
<feature type="compositionally biased region" description="Low complexity" evidence="1">
    <location>
        <begin position="147"/>
        <end position="157"/>
    </location>
</feature>
<accession>A4RSC1</accession>
<dbReference type="GeneID" id="5000213"/>
<dbReference type="AlphaFoldDB" id="A4RSC1"/>
<dbReference type="OMA" id="MVATHAK"/>
<evidence type="ECO:0000256" key="1">
    <source>
        <dbReference type="SAM" id="MobiDB-lite"/>
    </source>
</evidence>
<name>A4RSC1_OSTLU</name>
<evidence type="ECO:0000313" key="2">
    <source>
        <dbReference type="EMBL" id="ABO94809.1"/>
    </source>
</evidence>
<dbReference type="RefSeq" id="XP_001416516.1">
    <property type="nucleotide sequence ID" value="XM_001416479.1"/>
</dbReference>
<dbReference type="HOGENOM" id="CLU_718832_0_0_1"/>
<evidence type="ECO:0000313" key="3">
    <source>
        <dbReference type="Proteomes" id="UP000001568"/>
    </source>
</evidence>
<reference evidence="2 3" key="1">
    <citation type="journal article" date="2007" name="Proc. Natl. Acad. Sci. U.S.A.">
        <title>The tiny eukaryote Ostreococcus provides genomic insights into the paradox of plankton speciation.</title>
        <authorList>
            <person name="Palenik B."/>
            <person name="Grimwood J."/>
            <person name="Aerts A."/>
            <person name="Rouze P."/>
            <person name="Salamov A."/>
            <person name="Putnam N."/>
            <person name="Dupont C."/>
            <person name="Jorgensen R."/>
            <person name="Derelle E."/>
            <person name="Rombauts S."/>
            <person name="Zhou K."/>
            <person name="Otillar R."/>
            <person name="Merchant S.S."/>
            <person name="Podell S."/>
            <person name="Gaasterland T."/>
            <person name="Napoli C."/>
            <person name="Gendler K."/>
            <person name="Manuell A."/>
            <person name="Tai V."/>
            <person name="Vallon O."/>
            <person name="Piganeau G."/>
            <person name="Jancek S."/>
            <person name="Heijde M."/>
            <person name="Jabbari K."/>
            <person name="Bowler C."/>
            <person name="Lohr M."/>
            <person name="Robbens S."/>
            <person name="Werner G."/>
            <person name="Dubchak I."/>
            <person name="Pazour G.J."/>
            <person name="Ren Q."/>
            <person name="Paulsen I."/>
            <person name="Delwiche C."/>
            <person name="Schmutz J."/>
            <person name="Rokhsar D."/>
            <person name="Van de Peer Y."/>
            <person name="Moreau H."/>
            <person name="Grigoriev I.V."/>
        </authorList>
    </citation>
    <scope>NUCLEOTIDE SEQUENCE [LARGE SCALE GENOMIC DNA]</scope>
    <source>
        <strain evidence="2 3">CCE9901</strain>
    </source>
</reference>
<keyword evidence="3" id="KW-1185">Reference proteome</keyword>
<feature type="region of interest" description="Disordered" evidence="1">
    <location>
        <begin position="147"/>
        <end position="169"/>
    </location>
</feature>
<dbReference type="Gramene" id="ABO94809">
    <property type="protein sequence ID" value="ABO94809"/>
    <property type="gene ID" value="OSTLU_14380"/>
</dbReference>
<organism evidence="2 3">
    <name type="scientific">Ostreococcus lucimarinus (strain CCE9901)</name>
    <dbReference type="NCBI Taxonomy" id="436017"/>
    <lineage>
        <taxon>Eukaryota</taxon>
        <taxon>Viridiplantae</taxon>
        <taxon>Chlorophyta</taxon>
        <taxon>Mamiellophyceae</taxon>
        <taxon>Mamiellales</taxon>
        <taxon>Bathycoccaceae</taxon>
        <taxon>Ostreococcus</taxon>
    </lineage>
</organism>
<dbReference type="EMBL" id="CP000582">
    <property type="protein sequence ID" value="ABO94809.1"/>
    <property type="molecule type" value="Genomic_DNA"/>
</dbReference>
<sequence>MHADASAAHAAARATLRRLAMHLTDAIQRQEVHQWSRGVATTTVELELRALCDARDALEVMARALDGAMAATRENGRETERAGAALERARRRAFAATMKALESVSEEREALRRVREFLEMPGDLEMYARMMDGGFEVMKSSESPLRAATEATRAAETPTSFLGAKERDDLAVSDEDVSEEEAVRLFETFNAYSQPMTPRTYHHNGYQLDSFESEVKSNRYGDSPGGISEDSAYGAQDDADAKKGAVKASKTHNGGAWVAVALGAIAAAGLMRAAATPQVAALKALAALKMGAFKRRAAGAAQKVSQNALVKAKEAFTKKKRAVEATPMADRRATYVVKHTRAAFEGDAGLEALEHAGTRGVASIRVSSDRSSFVDIPARDYRWKPSVMIGRG</sequence>
<protein>
    <submittedName>
        <fullName evidence="2">Uncharacterized protein</fullName>
    </submittedName>
</protein>
<dbReference type="Proteomes" id="UP000001568">
    <property type="component" value="Chromosome 2"/>
</dbReference>
<gene>
    <name evidence="2" type="ORF">OSTLU_14380</name>
</gene>